<proteinExistence type="inferred from homology"/>
<dbReference type="AlphaFoldDB" id="A0A9Q3EX03"/>
<feature type="transmembrane region" description="Helical" evidence="7">
    <location>
        <begin position="86"/>
        <end position="105"/>
    </location>
</feature>
<comment type="subcellular location">
    <subcellularLocation>
        <location evidence="1">Membrane</location>
        <topology evidence="1">Multi-pass membrane protein</topology>
    </subcellularLocation>
</comment>
<dbReference type="PANTHER" id="PTHR13285">
    <property type="entry name" value="ACYLTRANSFERASE"/>
    <property type="match status" value="1"/>
</dbReference>
<feature type="transmembrane region" description="Helical" evidence="7">
    <location>
        <begin position="474"/>
        <end position="500"/>
    </location>
</feature>
<accession>A0A9Q3EX03</accession>
<feature type="transmembrane region" description="Helical" evidence="7">
    <location>
        <begin position="277"/>
        <end position="296"/>
    </location>
</feature>
<dbReference type="InterPro" id="IPR051085">
    <property type="entry name" value="MB_O-acyltransferase"/>
</dbReference>
<gene>
    <name evidence="8" type="ORF">O181_068509</name>
</gene>
<feature type="region of interest" description="Disordered" evidence="6">
    <location>
        <begin position="1"/>
        <end position="34"/>
    </location>
</feature>
<feature type="transmembrane region" description="Helical" evidence="7">
    <location>
        <begin position="375"/>
        <end position="395"/>
    </location>
</feature>
<keyword evidence="9" id="KW-1185">Reference proteome</keyword>
<evidence type="ECO:0000256" key="3">
    <source>
        <dbReference type="ARBA" id="ARBA00022692"/>
    </source>
</evidence>
<sequence length="615" mass="72094">MSIQSPRQLPQDFKAAQPATLPNTSHSISSSSSTFAPSKFKITSLTVTIPSSIHKTKMTQSHLTVNPTSKSHTESKSKSRWFSIEFLFYWAILAYSLKLIIQTTLNLSSDSHPNYSFYKHKLSSGWIFNQKIDNSDSQYRRFRLGLPQLILLLLTYLSLSKLSNHYIKLSRTHFQTIISSIILIALHGTSVLKIFLIVLINFYLIKALPVQFKSNQNHQNHSFLSIIFNPWILIWSINLLFLFSNDYFDGYRFRHISTHLSFLDDKKLRGLIPRWQIGFNISMLRLISFSFDYLWASQAGFANPSLNILESEIEKERSNQHRLEKDYNFQNYFNYIFYPPLYIAGPIITFNNFLSQMRKKPATITKNMIIGFTGRFLICFFTLEWILHYLYVVAIKDARAWKGNTPFELGIIGYWNLIIVWLKLLIPWRFFRLWALLDGVDPPENMVRCMSNNYSTLEFWRSWHRSYNLWIVRYLYIPLGGSKNMIPSTVIIFTFVALWHDLSFRLLTWGWLVSLFVLPEVIAKRLFAKSAYQHQWWFRHIKAMGGMLNVMTMMSANLVGFSLGIDGVKLMWHELLSSWEGLKVLLLILFVVFCAVQVMLEYREAETREGIHRRC</sequence>
<comment type="caution">
    <text evidence="8">The sequence shown here is derived from an EMBL/GenBank/DDBJ whole genome shotgun (WGS) entry which is preliminary data.</text>
</comment>
<dbReference type="Pfam" id="PF03062">
    <property type="entry name" value="MBOAT"/>
    <property type="match status" value="1"/>
</dbReference>
<evidence type="ECO:0000256" key="7">
    <source>
        <dbReference type="SAM" id="Phobius"/>
    </source>
</evidence>
<evidence type="ECO:0000256" key="5">
    <source>
        <dbReference type="ARBA" id="ARBA00023136"/>
    </source>
</evidence>
<comment type="similarity">
    <text evidence="2">Belongs to the membrane-bound acyltransferase family.</text>
</comment>
<feature type="transmembrane region" description="Helical" evidence="7">
    <location>
        <begin position="335"/>
        <end position="354"/>
    </location>
</feature>
<evidence type="ECO:0008006" key="10">
    <source>
        <dbReference type="Google" id="ProtNLM"/>
    </source>
</evidence>
<reference evidence="8" key="1">
    <citation type="submission" date="2021-03" db="EMBL/GenBank/DDBJ databases">
        <title>Draft genome sequence of rust myrtle Austropuccinia psidii MF-1, a brazilian biotype.</title>
        <authorList>
            <person name="Quecine M.C."/>
            <person name="Pachon D.M.R."/>
            <person name="Bonatelli M.L."/>
            <person name="Correr F.H."/>
            <person name="Franceschini L.M."/>
            <person name="Leite T.F."/>
            <person name="Margarido G.R.A."/>
            <person name="Almeida C.A."/>
            <person name="Ferrarezi J.A."/>
            <person name="Labate C.A."/>
        </authorList>
    </citation>
    <scope>NUCLEOTIDE SEQUENCE</scope>
    <source>
        <strain evidence="8">MF-1</strain>
    </source>
</reference>
<dbReference type="GO" id="GO:0006506">
    <property type="term" value="P:GPI anchor biosynthetic process"/>
    <property type="evidence" value="ECO:0007669"/>
    <property type="project" value="TreeGrafter"/>
</dbReference>
<feature type="transmembrane region" description="Helical" evidence="7">
    <location>
        <begin position="180"/>
        <end position="203"/>
    </location>
</feature>
<keyword evidence="5 7" id="KW-0472">Membrane</keyword>
<evidence type="ECO:0000313" key="8">
    <source>
        <dbReference type="EMBL" id="MBW0528794.1"/>
    </source>
</evidence>
<dbReference type="OrthoDB" id="420606at2759"/>
<feature type="transmembrane region" description="Helical" evidence="7">
    <location>
        <begin position="544"/>
        <end position="564"/>
    </location>
</feature>
<feature type="transmembrane region" description="Helical" evidence="7">
    <location>
        <begin position="584"/>
        <end position="602"/>
    </location>
</feature>
<feature type="transmembrane region" description="Helical" evidence="7">
    <location>
        <begin position="223"/>
        <end position="244"/>
    </location>
</feature>
<keyword evidence="3 7" id="KW-0812">Transmembrane</keyword>
<dbReference type="GO" id="GO:0008374">
    <property type="term" value="F:O-acyltransferase activity"/>
    <property type="evidence" value="ECO:0007669"/>
    <property type="project" value="TreeGrafter"/>
</dbReference>
<organism evidence="8 9">
    <name type="scientific">Austropuccinia psidii MF-1</name>
    <dbReference type="NCBI Taxonomy" id="1389203"/>
    <lineage>
        <taxon>Eukaryota</taxon>
        <taxon>Fungi</taxon>
        <taxon>Dikarya</taxon>
        <taxon>Basidiomycota</taxon>
        <taxon>Pucciniomycotina</taxon>
        <taxon>Pucciniomycetes</taxon>
        <taxon>Pucciniales</taxon>
        <taxon>Sphaerophragmiaceae</taxon>
        <taxon>Austropuccinia</taxon>
    </lineage>
</organism>
<dbReference type="PANTHER" id="PTHR13285:SF18">
    <property type="entry name" value="PROTEIN-CYSTEINE N-PALMITOYLTRANSFERASE RASP"/>
    <property type="match status" value="1"/>
</dbReference>
<protein>
    <recommendedName>
        <fullName evidence="10">Glycerol transporter</fullName>
    </recommendedName>
</protein>
<feature type="transmembrane region" description="Helical" evidence="7">
    <location>
        <begin position="506"/>
        <end position="523"/>
    </location>
</feature>
<evidence type="ECO:0000256" key="4">
    <source>
        <dbReference type="ARBA" id="ARBA00022989"/>
    </source>
</evidence>
<dbReference type="InterPro" id="IPR004299">
    <property type="entry name" value="MBOAT_fam"/>
</dbReference>
<name>A0A9Q3EX03_9BASI</name>
<feature type="transmembrane region" description="Helical" evidence="7">
    <location>
        <begin position="407"/>
        <end position="426"/>
    </location>
</feature>
<dbReference type="GO" id="GO:0016020">
    <property type="term" value="C:membrane"/>
    <property type="evidence" value="ECO:0007669"/>
    <property type="project" value="UniProtKB-SubCell"/>
</dbReference>
<dbReference type="GO" id="GO:0005783">
    <property type="term" value="C:endoplasmic reticulum"/>
    <property type="evidence" value="ECO:0007669"/>
    <property type="project" value="TreeGrafter"/>
</dbReference>
<keyword evidence="4 7" id="KW-1133">Transmembrane helix</keyword>
<dbReference type="EMBL" id="AVOT02034639">
    <property type="protein sequence ID" value="MBW0528794.1"/>
    <property type="molecule type" value="Genomic_DNA"/>
</dbReference>
<feature type="transmembrane region" description="Helical" evidence="7">
    <location>
        <begin position="142"/>
        <end position="159"/>
    </location>
</feature>
<evidence type="ECO:0000313" key="9">
    <source>
        <dbReference type="Proteomes" id="UP000765509"/>
    </source>
</evidence>
<evidence type="ECO:0000256" key="6">
    <source>
        <dbReference type="SAM" id="MobiDB-lite"/>
    </source>
</evidence>
<evidence type="ECO:0000256" key="1">
    <source>
        <dbReference type="ARBA" id="ARBA00004141"/>
    </source>
</evidence>
<dbReference type="Proteomes" id="UP000765509">
    <property type="component" value="Unassembled WGS sequence"/>
</dbReference>
<evidence type="ECO:0000256" key="2">
    <source>
        <dbReference type="ARBA" id="ARBA00010323"/>
    </source>
</evidence>